<dbReference type="AlphaFoldDB" id="A0AAV4S376"/>
<evidence type="ECO:0000313" key="2">
    <source>
        <dbReference type="Proteomes" id="UP001054837"/>
    </source>
</evidence>
<keyword evidence="2" id="KW-1185">Reference proteome</keyword>
<reference evidence="1 2" key="1">
    <citation type="submission" date="2021-06" db="EMBL/GenBank/DDBJ databases">
        <title>Caerostris darwini draft genome.</title>
        <authorList>
            <person name="Kono N."/>
            <person name="Arakawa K."/>
        </authorList>
    </citation>
    <scope>NUCLEOTIDE SEQUENCE [LARGE SCALE GENOMIC DNA]</scope>
</reference>
<protein>
    <submittedName>
        <fullName evidence="1">Uncharacterized protein</fullName>
    </submittedName>
</protein>
<dbReference type="EMBL" id="BPLQ01007175">
    <property type="protein sequence ID" value="GIY28444.1"/>
    <property type="molecule type" value="Genomic_DNA"/>
</dbReference>
<name>A0AAV4S376_9ARAC</name>
<dbReference type="Proteomes" id="UP001054837">
    <property type="component" value="Unassembled WGS sequence"/>
</dbReference>
<evidence type="ECO:0000313" key="1">
    <source>
        <dbReference type="EMBL" id="GIY28444.1"/>
    </source>
</evidence>
<gene>
    <name evidence="1" type="ORF">CDAR_87701</name>
</gene>
<proteinExistence type="predicted"/>
<organism evidence="1 2">
    <name type="scientific">Caerostris darwini</name>
    <dbReference type="NCBI Taxonomy" id="1538125"/>
    <lineage>
        <taxon>Eukaryota</taxon>
        <taxon>Metazoa</taxon>
        <taxon>Ecdysozoa</taxon>
        <taxon>Arthropoda</taxon>
        <taxon>Chelicerata</taxon>
        <taxon>Arachnida</taxon>
        <taxon>Araneae</taxon>
        <taxon>Araneomorphae</taxon>
        <taxon>Entelegynae</taxon>
        <taxon>Araneoidea</taxon>
        <taxon>Araneidae</taxon>
        <taxon>Caerostris</taxon>
    </lineage>
</organism>
<comment type="caution">
    <text evidence="1">The sequence shown here is derived from an EMBL/GenBank/DDBJ whole genome shotgun (WGS) entry which is preliminary data.</text>
</comment>
<accession>A0AAV4S376</accession>
<sequence>MSSHSAEPCIDKLKIDRGTDVTLILKVVDALQICHAGKLSQLNDGDTIAWQTACSPLPLFANPELPVYGIEAQIESVISLRDDIYICIMRSRSSRAEQEIQKIAEVCRRV</sequence>